<dbReference type="Pfam" id="PF00999">
    <property type="entry name" value="Na_H_Exchanger"/>
    <property type="match status" value="1"/>
</dbReference>
<sequence>MDSILEPAGIVAVVMAVGLVAPYLSDKLGIPVVASMTLVGILLGPELIGFLEPGILLQLLGSLGLVYAFFNAGAEISLGILKKRPFSVLLFGALTFFIPFITGSVFGYFLFGRSISSALIVGAFFASSGSRNIQPLLRADLSTREPAEIGMAGSALSRIAVTLILFFSVFVQDRSLLLPSLGTAGLWLFYFVVLGLALPRFAPFMLRSMRAQGGIDAMFLLFLLFASSAIGSLIGLPAYLGALYAGLLLAPTLSSSRTLSARVNLLGESFFLPFLFVFIGVQANFSQTPSLPRVLIFISGSVILGLGSKILAAFITGRALRLSSEDRGLLFGFSSCFSAFSLATASVAGSTGHFDQPLLGGAVILVILSTSLTALVARGSGYRLKAKNQEGQGKPFFSGNRILIPLSKPASSHQLIELGELLQEQSHGSPLLPLVVMADQNSEERRKAETMLAAALMRGLDPQTPVTPLFRVETNVAYAIRQSAEEQGADTILVGWNKPPRLANAFFGSVIDQILNSCDQQVLVARLVAPPQASHIAAVLPPFCETHEGFYAALAVLKALTKKHLSKLHILTLKGQNAGLNRALREADFGLSYQGLEIDAWKEIGKALGSIPGQSKFFVLFSARPSEPSWHPAVERLPHRIGEEFPRSNLLIIYMARGEALAYPNQSAVSPGSSFPSASANPSAPTPPPVPTSAPLSAPAQAQSSAPLPTAAPVPQGRASSPSRARRILEHAVARGTIRVNMKHSALTDGVFELVSSAFPFDRRLSSRLSLALTEQVQRQPIEIAQGVILMHERLENIRAPIVCMGSHREGFRVSLLEKPVRILILILVPEEEKPEDHLALLGDIASLFKKENLASLLLQAEKAEDLLK</sequence>
<keyword evidence="6" id="KW-0406">Ion transport</keyword>
<gene>
    <name evidence="11" type="ORF">SDC9_11572</name>
</gene>
<feature type="transmembrane region" description="Helical" evidence="9">
    <location>
        <begin position="57"/>
        <end position="81"/>
    </location>
</feature>
<feature type="transmembrane region" description="Helical" evidence="9">
    <location>
        <begin position="32"/>
        <end position="51"/>
    </location>
</feature>
<dbReference type="GO" id="GO:0016020">
    <property type="term" value="C:membrane"/>
    <property type="evidence" value="ECO:0007669"/>
    <property type="project" value="UniProtKB-SubCell"/>
</dbReference>
<dbReference type="Gene3D" id="3.40.50.620">
    <property type="entry name" value="HUPs"/>
    <property type="match status" value="1"/>
</dbReference>
<dbReference type="InterPro" id="IPR014729">
    <property type="entry name" value="Rossmann-like_a/b/a_fold"/>
</dbReference>
<dbReference type="GO" id="GO:0015297">
    <property type="term" value="F:antiporter activity"/>
    <property type="evidence" value="ECO:0007669"/>
    <property type="project" value="UniProtKB-KW"/>
</dbReference>
<dbReference type="Pfam" id="PF00582">
    <property type="entry name" value="Usp"/>
    <property type="match status" value="1"/>
</dbReference>
<evidence type="ECO:0000256" key="5">
    <source>
        <dbReference type="ARBA" id="ARBA00022989"/>
    </source>
</evidence>
<dbReference type="Gene3D" id="1.20.1530.20">
    <property type="match status" value="1"/>
</dbReference>
<keyword evidence="5 9" id="KW-1133">Transmembrane helix</keyword>
<feature type="compositionally biased region" description="Low complexity" evidence="8">
    <location>
        <begin position="693"/>
        <end position="713"/>
    </location>
</feature>
<dbReference type="InterPro" id="IPR016152">
    <property type="entry name" value="PTrfase/Anion_transptr"/>
</dbReference>
<dbReference type="InterPro" id="IPR006153">
    <property type="entry name" value="Cation/H_exchanger_TM"/>
</dbReference>
<feature type="region of interest" description="Disordered" evidence="8">
    <location>
        <begin position="671"/>
        <end position="724"/>
    </location>
</feature>
<dbReference type="InterPro" id="IPR002178">
    <property type="entry name" value="PTS_EIIA_type-2_dom"/>
</dbReference>
<dbReference type="SUPFAM" id="SSF55804">
    <property type="entry name" value="Phoshotransferase/anion transport protein"/>
    <property type="match status" value="1"/>
</dbReference>
<dbReference type="InterPro" id="IPR038770">
    <property type="entry name" value="Na+/solute_symporter_sf"/>
</dbReference>
<feature type="transmembrane region" description="Helical" evidence="9">
    <location>
        <begin position="358"/>
        <end position="377"/>
    </location>
</feature>
<feature type="transmembrane region" description="Helical" evidence="9">
    <location>
        <begin position="149"/>
        <end position="170"/>
    </location>
</feature>
<feature type="transmembrane region" description="Helical" evidence="9">
    <location>
        <begin position="211"/>
        <end position="230"/>
    </location>
</feature>
<feature type="domain" description="PTS EIIA type-2" evidence="10">
    <location>
        <begin position="731"/>
        <end position="869"/>
    </location>
</feature>
<evidence type="ECO:0000256" key="2">
    <source>
        <dbReference type="ARBA" id="ARBA00022448"/>
    </source>
</evidence>
<protein>
    <recommendedName>
        <fullName evidence="10">PTS EIIA type-2 domain-containing protein</fullName>
    </recommendedName>
</protein>
<evidence type="ECO:0000259" key="10">
    <source>
        <dbReference type="PROSITE" id="PS51094"/>
    </source>
</evidence>
<organism evidence="11">
    <name type="scientific">bioreactor metagenome</name>
    <dbReference type="NCBI Taxonomy" id="1076179"/>
    <lineage>
        <taxon>unclassified sequences</taxon>
        <taxon>metagenomes</taxon>
        <taxon>ecological metagenomes</taxon>
    </lineage>
</organism>
<keyword evidence="2" id="KW-0813">Transport</keyword>
<feature type="transmembrane region" description="Helical" evidence="9">
    <location>
        <begin position="176"/>
        <end position="199"/>
    </location>
</feature>
<keyword evidence="3" id="KW-0050">Antiport</keyword>
<dbReference type="Gene3D" id="3.40.930.10">
    <property type="entry name" value="Mannitol-specific EII, Chain A"/>
    <property type="match status" value="1"/>
</dbReference>
<evidence type="ECO:0000256" key="6">
    <source>
        <dbReference type="ARBA" id="ARBA00023065"/>
    </source>
</evidence>
<dbReference type="PANTHER" id="PTHR43562:SF4">
    <property type="entry name" value="NA(+)_H(+) ANTIPORTER NHAS5"/>
    <property type="match status" value="1"/>
</dbReference>
<keyword evidence="4 9" id="KW-0812">Transmembrane</keyword>
<evidence type="ECO:0000256" key="9">
    <source>
        <dbReference type="SAM" id="Phobius"/>
    </source>
</evidence>
<evidence type="ECO:0000256" key="7">
    <source>
        <dbReference type="ARBA" id="ARBA00023136"/>
    </source>
</evidence>
<dbReference type="AlphaFoldDB" id="A0A644THK0"/>
<evidence type="ECO:0000256" key="1">
    <source>
        <dbReference type="ARBA" id="ARBA00004141"/>
    </source>
</evidence>
<feature type="transmembrane region" description="Helical" evidence="9">
    <location>
        <begin position="265"/>
        <end position="283"/>
    </location>
</feature>
<keyword evidence="7 9" id="KW-0472">Membrane</keyword>
<proteinExistence type="predicted"/>
<evidence type="ECO:0000256" key="8">
    <source>
        <dbReference type="SAM" id="MobiDB-lite"/>
    </source>
</evidence>
<feature type="transmembrane region" description="Helical" evidence="9">
    <location>
        <begin position="295"/>
        <end position="317"/>
    </location>
</feature>
<comment type="caution">
    <text evidence="11">The sequence shown here is derived from an EMBL/GenBank/DDBJ whole genome shotgun (WGS) entry which is preliminary data.</text>
</comment>
<evidence type="ECO:0000256" key="4">
    <source>
        <dbReference type="ARBA" id="ARBA00022692"/>
    </source>
</evidence>
<name>A0A644THK0_9ZZZZ</name>
<dbReference type="PROSITE" id="PS51094">
    <property type="entry name" value="PTS_EIIA_TYPE_2"/>
    <property type="match status" value="1"/>
</dbReference>
<accession>A0A644THK0</accession>
<dbReference type="GO" id="GO:1902600">
    <property type="term" value="P:proton transmembrane transport"/>
    <property type="evidence" value="ECO:0007669"/>
    <property type="project" value="InterPro"/>
</dbReference>
<feature type="transmembrane region" description="Helical" evidence="9">
    <location>
        <begin position="329"/>
        <end position="352"/>
    </location>
</feature>
<dbReference type="PANTHER" id="PTHR43562">
    <property type="entry name" value="NAPA-TYPE SODIUM/HYDROGEN ANTIPORTER"/>
    <property type="match status" value="1"/>
</dbReference>
<feature type="compositionally biased region" description="Low complexity" evidence="8">
    <location>
        <begin position="671"/>
        <end position="683"/>
    </location>
</feature>
<dbReference type="SUPFAM" id="SSF52402">
    <property type="entry name" value="Adenine nucleotide alpha hydrolases-like"/>
    <property type="match status" value="1"/>
</dbReference>
<evidence type="ECO:0000256" key="3">
    <source>
        <dbReference type="ARBA" id="ARBA00022449"/>
    </source>
</evidence>
<feature type="transmembrane region" description="Helical" evidence="9">
    <location>
        <begin position="6"/>
        <end position="25"/>
    </location>
</feature>
<feature type="transmembrane region" description="Helical" evidence="9">
    <location>
        <begin position="88"/>
        <end position="111"/>
    </location>
</feature>
<dbReference type="InterPro" id="IPR006016">
    <property type="entry name" value="UspA"/>
</dbReference>
<reference evidence="11" key="1">
    <citation type="submission" date="2019-08" db="EMBL/GenBank/DDBJ databases">
        <authorList>
            <person name="Kucharzyk K."/>
            <person name="Murdoch R.W."/>
            <person name="Higgins S."/>
            <person name="Loffler F."/>
        </authorList>
    </citation>
    <scope>NUCLEOTIDE SEQUENCE</scope>
</reference>
<dbReference type="Pfam" id="PF00359">
    <property type="entry name" value="PTS_EIIA_2"/>
    <property type="match status" value="1"/>
</dbReference>
<dbReference type="EMBL" id="VSSQ01000030">
    <property type="protein sequence ID" value="MPL65907.1"/>
    <property type="molecule type" value="Genomic_DNA"/>
</dbReference>
<evidence type="ECO:0000313" key="11">
    <source>
        <dbReference type="EMBL" id="MPL65907.1"/>
    </source>
</evidence>
<comment type="subcellular location">
    <subcellularLocation>
        <location evidence="1">Membrane</location>
        <topology evidence="1">Multi-pass membrane protein</topology>
    </subcellularLocation>
</comment>